<reference evidence="1 2" key="1">
    <citation type="submission" date="2018-06" db="EMBL/GenBank/DDBJ databases">
        <authorList>
            <consortium name="Pathogen Informatics"/>
            <person name="Doyle S."/>
        </authorList>
    </citation>
    <scope>NUCLEOTIDE SEQUENCE [LARGE SCALE GENOMIC DNA]</scope>
    <source>
        <strain evidence="1 2">NCTC10283</strain>
    </source>
</reference>
<dbReference type="EMBL" id="UFSO01000002">
    <property type="protein sequence ID" value="SSY70888.1"/>
    <property type="molecule type" value="Genomic_DNA"/>
</dbReference>
<keyword evidence="2" id="KW-1185">Reference proteome</keyword>
<dbReference type="AlphaFoldDB" id="A0A376BMK8"/>
<proteinExistence type="predicted"/>
<accession>A0A376BMK8</accession>
<evidence type="ECO:0000313" key="2">
    <source>
        <dbReference type="Proteomes" id="UP000254209"/>
    </source>
</evidence>
<dbReference type="STRING" id="1120980.GCA_000745955_00995"/>
<dbReference type="Proteomes" id="UP000254209">
    <property type="component" value="Unassembled WGS sequence"/>
</dbReference>
<evidence type="ECO:0000313" key="1">
    <source>
        <dbReference type="EMBL" id="SSY70888.1"/>
    </source>
</evidence>
<organism evidence="1 2">
    <name type="scientific">Alysiella crassa</name>
    <dbReference type="NCBI Taxonomy" id="153491"/>
    <lineage>
        <taxon>Bacteria</taxon>
        <taxon>Pseudomonadati</taxon>
        <taxon>Pseudomonadota</taxon>
        <taxon>Betaproteobacteria</taxon>
        <taxon>Neisseriales</taxon>
        <taxon>Neisseriaceae</taxon>
        <taxon>Alysiella</taxon>
    </lineage>
</organism>
<name>A0A376BMK8_9NEIS</name>
<sequence length="352" mass="41974">MGSKFTRVNQIKMEHSSEISVLLAMPEDSQMHQVIAEHLRLAGFRVYLISTNNQAFRYPSWWAWVWVKLKKILARDEFAKRQLISKVLLKQHDNLPDVDYTLFIRGDVFHADFIRAIKRKTRYAVVNYQWDGMNRFPYIWQTLPLFDRCYAFNPEDVREHANLLPATNFYFAHPNRQPENVLPEYDFYFLGAHRPDRMEIINQFSKLAHEANWQLQFLVSSDDEHVRALYPQDNIQIIHQNIDFKKNLDYVQRSRVLVDFVVNAHSGLSLRTFDALGYRKKLITTNATVAEYDFYHPDNIYIFDGNNFVGIADFLARPYHEIDPKIREKYSFYNWIRYVFNIEPYQAITLPK</sequence>
<protein>
    <submittedName>
        <fullName evidence="1">Uncharacterized protein conserved in bacteria</fullName>
    </submittedName>
</protein>
<gene>
    <name evidence="1" type="ORF">NCTC10283_01003</name>
</gene>